<dbReference type="InterPro" id="IPR042172">
    <property type="entry name" value="Adenosylhomocyst_ase-like_sf"/>
</dbReference>
<dbReference type="GO" id="GO:0033353">
    <property type="term" value="P:S-adenosylmethionine cycle"/>
    <property type="evidence" value="ECO:0007669"/>
    <property type="project" value="TreeGrafter"/>
</dbReference>
<feature type="binding site" evidence="4 6">
    <location>
        <begin position="150"/>
        <end position="152"/>
    </location>
    <ligand>
        <name>NAD(+)</name>
        <dbReference type="ChEBI" id="CHEBI:57540"/>
    </ligand>
</feature>
<evidence type="ECO:0000259" key="9">
    <source>
        <dbReference type="SMART" id="SM00997"/>
    </source>
</evidence>
<comment type="similarity">
    <text evidence="1 4 8">Belongs to the adenosylhomocysteinase family.</text>
</comment>
<evidence type="ECO:0000256" key="6">
    <source>
        <dbReference type="PIRSR" id="PIRSR001109-2"/>
    </source>
</evidence>
<feature type="binding site" evidence="4 5">
    <location>
        <position position="124"/>
    </location>
    <ligand>
        <name>substrate</name>
    </ligand>
</feature>
<dbReference type="UniPathway" id="UPA00314">
    <property type="reaction ID" value="UER00076"/>
</dbReference>
<dbReference type="Pfam" id="PF00670">
    <property type="entry name" value="AdoHcyase_NAD"/>
    <property type="match status" value="1"/>
</dbReference>
<dbReference type="SUPFAM" id="SSF52283">
    <property type="entry name" value="Formate/glycerate dehydrogenase catalytic domain-like"/>
    <property type="match status" value="1"/>
</dbReference>
<keyword evidence="2 4" id="KW-0554">One-carbon metabolism</keyword>
<comment type="caution">
    <text evidence="10">The sequence shown here is derived from an EMBL/GenBank/DDBJ whole genome shotgun (WGS) entry which is preliminary data.</text>
</comment>
<keyword evidence="3 4" id="KW-0520">NAD</keyword>
<dbReference type="PROSITE" id="PS00738">
    <property type="entry name" value="ADOHCYASE_1"/>
    <property type="match status" value="1"/>
</dbReference>
<evidence type="ECO:0000256" key="7">
    <source>
        <dbReference type="RuleBase" id="RU000548"/>
    </source>
</evidence>
<feature type="binding site" evidence="6">
    <location>
        <position position="345"/>
    </location>
    <ligand>
        <name>NAD(+)</name>
        <dbReference type="ChEBI" id="CHEBI:57540"/>
    </ligand>
</feature>
<comment type="cofactor">
    <cofactor evidence="4 6 7">
        <name>NAD(+)</name>
        <dbReference type="ChEBI" id="CHEBI:57540"/>
    </cofactor>
    <text evidence="4 6 7">Binds 1 NAD(+) per subunit.</text>
</comment>
<dbReference type="InterPro" id="IPR000043">
    <property type="entry name" value="Adenosylhomocysteinase-like"/>
</dbReference>
<dbReference type="GO" id="GO:0004013">
    <property type="term" value="F:adenosylhomocysteinase activity"/>
    <property type="evidence" value="ECO:0007669"/>
    <property type="project" value="UniProtKB-UniRule"/>
</dbReference>
<name>A0A1F6CB27_HANXR</name>
<dbReference type="NCBIfam" id="NF004005">
    <property type="entry name" value="PRK05476.2-3"/>
    <property type="match status" value="1"/>
</dbReference>
<dbReference type="InterPro" id="IPR020082">
    <property type="entry name" value="S-Ado-L-homoCys_hydrolase_CS"/>
</dbReference>
<evidence type="ECO:0000256" key="2">
    <source>
        <dbReference type="ARBA" id="ARBA00022563"/>
    </source>
</evidence>
<evidence type="ECO:0000256" key="3">
    <source>
        <dbReference type="ARBA" id="ARBA00023027"/>
    </source>
</evidence>
<evidence type="ECO:0000256" key="5">
    <source>
        <dbReference type="PIRSR" id="PIRSR001109-1"/>
    </source>
</evidence>
<dbReference type="NCBIfam" id="TIGR00936">
    <property type="entry name" value="ahcY"/>
    <property type="match status" value="1"/>
</dbReference>
<dbReference type="SMART" id="SM00996">
    <property type="entry name" value="AdoHcyase"/>
    <property type="match status" value="1"/>
</dbReference>
<evidence type="ECO:0000256" key="1">
    <source>
        <dbReference type="ARBA" id="ARBA00007122"/>
    </source>
</evidence>
<dbReference type="Proteomes" id="UP000178606">
    <property type="component" value="Unassembled WGS sequence"/>
</dbReference>
<evidence type="ECO:0000256" key="4">
    <source>
        <dbReference type="HAMAP-Rule" id="MF_00563"/>
    </source>
</evidence>
<dbReference type="PROSITE" id="PS00739">
    <property type="entry name" value="ADOHCYASE_2"/>
    <property type="match status" value="1"/>
</dbReference>
<dbReference type="GO" id="GO:0006730">
    <property type="term" value="P:one-carbon metabolic process"/>
    <property type="evidence" value="ECO:0007669"/>
    <property type="project" value="UniProtKB-UniRule"/>
</dbReference>
<dbReference type="Pfam" id="PF05221">
    <property type="entry name" value="AdoHcyase"/>
    <property type="match status" value="1"/>
</dbReference>
<feature type="binding site" evidence="4 6">
    <location>
        <position position="236"/>
    </location>
    <ligand>
        <name>NAD(+)</name>
        <dbReference type="ChEBI" id="CHEBI:57540"/>
    </ligand>
</feature>
<protein>
    <recommendedName>
        <fullName evidence="4">Adenosylhomocysteinase</fullName>
        <ecNumber evidence="4">3.13.2.1</ecNumber>
    </recommendedName>
    <alternativeName>
        <fullName evidence="4">S-adenosyl-L-homocysteine hydrolase</fullName>
        <shortName evidence="4">AdoHcyase</shortName>
    </alternativeName>
</protein>
<comment type="pathway">
    <text evidence="4 7">Amino-acid biosynthesis; L-homocysteine biosynthesis; L-homocysteine from S-adenosyl-L-homocysteine: step 1/1.</text>
</comment>
<dbReference type="EMBL" id="MFKF01000317">
    <property type="protein sequence ID" value="OGG46418.1"/>
    <property type="molecule type" value="Genomic_DNA"/>
</dbReference>
<dbReference type="GO" id="GO:0005829">
    <property type="term" value="C:cytosol"/>
    <property type="evidence" value="ECO:0007669"/>
    <property type="project" value="TreeGrafter"/>
</dbReference>
<dbReference type="Gene3D" id="3.40.50.1480">
    <property type="entry name" value="Adenosylhomocysteinase-like"/>
    <property type="match status" value="1"/>
</dbReference>
<feature type="binding site" evidence="4 5">
    <location>
        <position position="53"/>
    </location>
    <ligand>
        <name>substrate</name>
    </ligand>
</feature>
<comment type="catalytic activity">
    <reaction evidence="4 7">
        <text>S-adenosyl-L-homocysteine + H2O = L-homocysteine + adenosine</text>
        <dbReference type="Rhea" id="RHEA:21708"/>
        <dbReference type="ChEBI" id="CHEBI:15377"/>
        <dbReference type="ChEBI" id="CHEBI:16335"/>
        <dbReference type="ChEBI" id="CHEBI:57856"/>
        <dbReference type="ChEBI" id="CHEBI:58199"/>
        <dbReference type="EC" id="3.13.2.1"/>
    </reaction>
</comment>
<sequence length="416" mass="46134">MPYQVKDINLHDQGLRNIEWAEKQMGALMTVRKRFEKEKPLKGYRIGMALHVTKETAFLVRTLRAGGAEVAITSCNPLSTQDDVAAALAYEDIAVYGYKGESREDYYRFLNEVIAFKPHITIDDGCDLVSEIHTKHPALLKDVAFGCEETTTGVIRLRAMERDGALKYPMIAVNDCHTKHLMDNFYGTGQSALDGIIRASNLLISGKTFVVSGYGNCGKGVAARARGMGAEVVVTEVDPFRALQARMDGFRVMPMDRAVEVGDVFVTVTGGKHAVRADQVERMKDGAVLANAGHFDIEIDVAGIEKLAMRKREVRPLFEEYTIGDRAVYLCGEGRLVNLACAEGHPSTVMALSFCDQALGVEYGIRHYREMSPKVYRLPDEIDQEVARLQLKAMGVEIDALTPEQREYLGSWKEGT</sequence>
<feature type="binding site" evidence="4 6">
    <location>
        <begin position="292"/>
        <end position="294"/>
    </location>
    <ligand>
        <name>NAD(+)</name>
        <dbReference type="ChEBI" id="CHEBI:57540"/>
    </ligand>
</feature>
<dbReference type="EC" id="3.13.2.1" evidence="4"/>
<dbReference type="PANTHER" id="PTHR23420">
    <property type="entry name" value="ADENOSYLHOMOCYSTEINASE"/>
    <property type="match status" value="1"/>
</dbReference>
<proteinExistence type="inferred from homology"/>
<feature type="binding site" evidence="4 6">
    <location>
        <position position="338"/>
    </location>
    <ligand>
        <name>NAD(+)</name>
        <dbReference type="ChEBI" id="CHEBI:57540"/>
    </ligand>
</feature>
<keyword evidence="4" id="KW-0963">Cytoplasm</keyword>
<gene>
    <name evidence="4" type="primary">ahcY</name>
    <name evidence="10" type="ORF">A3F84_05235</name>
</gene>
<organism evidence="10 11">
    <name type="scientific">Handelsmanbacteria sp. (strain RIFCSPLOWO2_12_FULL_64_10)</name>
    <dbReference type="NCBI Taxonomy" id="1817868"/>
    <lineage>
        <taxon>Bacteria</taxon>
        <taxon>Candidatus Handelsmaniibacteriota</taxon>
    </lineage>
</organism>
<dbReference type="SUPFAM" id="SSF51735">
    <property type="entry name" value="NAD(P)-binding Rossmann-fold domains"/>
    <property type="match status" value="1"/>
</dbReference>
<feature type="binding site" evidence="4 5">
    <location>
        <position position="179"/>
    </location>
    <ligand>
        <name>substrate</name>
    </ligand>
</feature>
<dbReference type="GO" id="GO:0071269">
    <property type="term" value="P:L-homocysteine biosynthetic process"/>
    <property type="evidence" value="ECO:0007669"/>
    <property type="project" value="UniProtKB-UniRule"/>
</dbReference>
<comment type="caution">
    <text evidence="4">Lacks conserved residue(s) required for the propagation of feature annotation.</text>
</comment>
<feature type="domain" description="S-adenosyl-L-homocysteine hydrolase NAD binding" evidence="9">
    <location>
        <begin position="184"/>
        <end position="344"/>
    </location>
</feature>
<feature type="binding site" evidence="6">
    <location>
        <begin position="215"/>
        <end position="220"/>
    </location>
    <ligand>
        <name>NAD(+)</name>
        <dbReference type="ChEBI" id="CHEBI:57540"/>
    </ligand>
</feature>
<feature type="binding site" evidence="4">
    <location>
        <position position="184"/>
    </location>
    <ligand>
        <name>NAD(+)</name>
        <dbReference type="ChEBI" id="CHEBI:57540"/>
    </ligand>
</feature>
<dbReference type="InterPro" id="IPR036291">
    <property type="entry name" value="NAD(P)-bd_dom_sf"/>
</dbReference>
<reference evidence="10 11" key="1">
    <citation type="journal article" date="2016" name="Nat. Commun.">
        <title>Thousands of microbial genomes shed light on interconnected biogeochemical processes in an aquifer system.</title>
        <authorList>
            <person name="Anantharaman K."/>
            <person name="Brown C.T."/>
            <person name="Hug L.A."/>
            <person name="Sharon I."/>
            <person name="Castelle C.J."/>
            <person name="Probst A.J."/>
            <person name="Thomas B.C."/>
            <person name="Singh A."/>
            <person name="Wilkins M.J."/>
            <person name="Karaoz U."/>
            <person name="Brodie E.L."/>
            <person name="Williams K.H."/>
            <person name="Hubbard S.S."/>
            <person name="Banfield J.F."/>
        </authorList>
    </citation>
    <scope>NUCLEOTIDE SEQUENCE [LARGE SCALE GENOMIC DNA]</scope>
    <source>
        <strain evidence="11">RIFCSPLOWO2_12_FULL_64_10</strain>
    </source>
</reference>
<feature type="binding site" evidence="4 5">
    <location>
        <position position="183"/>
    </location>
    <ligand>
        <name>substrate</name>
    </ligand>
</feature>
<dbReference type="Gene3D" id="3.40.50.720">
    <property type="entry name" value="NAD(P)-binding Rossmann-like Domain"/>
    <property type="match status" value="1"/>
</dbReference>
<evidence type="ECO:0000313" key="11">
    <source>
        <dbReference type="Proteomes" id="UP000178606"/>
    </source>
</evidence>
<accession>A0A1F6CB27</accession>
<evidence type="ECO:0000313" key="10">
    <source>
        <dbReference type="EMBL" id="OGG46418.1"/>
    </source>
</evidence>
<dbReference type="AlphaFoldDB" id="A0A1F6CB27"/>
<evidence type="ECO:0000256" key="8">
    <source>
        <dbReference type="RuleBase" id="RU004166"/>
    </source>
</evidence>
<dbReference type="SMART" id="SM00997">
    <property type="entry name" value="AdoHcyase_NAD"/>
    <property type="match status" value="1"/>
</dbReference>
<dbReference type="CDD" id="cd00401">
    <property type="entry name" value="SAHH"/>
    <property type="match status" value="1"/>
</dbReference>
<dbReference type="PIRSF" id="PIRSF001109">
    <property type="entry name" value="Ad_hcy_hydrolase"/>
    <property type="match status" value="1"/>
</dbReference>
<comment type="subcellular location">
    <subcellularLocation>
        <location evidence="4">Cytoplasm</location>
    </subcellularLocation>
</comment>
<dbReference type="InterPro" id="IPR015878">
    <property type="entry name" value="Ado_hCys_hydrolase_NAD-bd"/>
</dbReference>
<dbReference type="PANTHER" id="PTHR23420:SF0">
    <property type="entry name" value="ADENOSYLHOMOCYSTEINASE"/>
    <property type="match status" value="1"/>
</dbReference>
<keyword evidence="4 7" id="KW-0378">Hydrolase</keyword>
<feature type="binding site" evidence="4 5">
    <location>
        <position position="149"/>
    </location>
    <ligand>
        <name>substrate</name>
    </ligand>
</feature>
<dbReference type="HAMAP" id="MF_00563">
    <property type="entry name" value="AdoHcyase"/>
    <property type="match status" value="1"/>
</dbReference>
<comment type="function">
    <text evidence="4">May play a key role in the regulation of the intracellular concentration of adenosylhomocysteine.</text>
</comment>
<feature type="binding site" evidence="4">
    <location>
        <begin position="213"/>
        <end position="218"/>
    </location>
    <ligand>
        <name>NAD(+)</name>
        <dbReference type="ChEBI" id="CHEBI:57540"/>
    </ligand>
</feature>